<evidence type="ECO:0000313" key="3">
    <source>
        <dbReference type="Proteomes" id="UP001156882"/>
    </source>
</evidence>
<dbReference type="SUPFAM" id="SSF53448">
    <property type="entry name" value="Nucleotide-diphospho-sugar transferases"/>
    <property type="match status" value="1"/>
</dbReference>
<dbReference type="EMBL" id="BSPC01000005">
    <property type="protein sequence ID" value="GLS17701.1"/>
    <property type="molecule type" value="Genomic_DNA"/>
</dbReference>
<dbReference type="InterPro" id="IPR051706">
    <property type="entry name" value="Glycosyltransferase_domain"/>
</dbReference>
<name>A0ABQ6CBQ7_9HYPH</name>
<gene>
    <name evidence="2" type="ORF">GCM10007874_07160</name>
</gene>
<comment type="caution">
    <text evidence="2">The sequence shown here is derived from an EMBL/GenBank/DDBJ whole genome shotgun (WGS) entry which is preliminary data.</text>
</comment>
<keyword evidence="3" id="KW-1185">Reference proteome</keyword>
<protein>
    <recommendedName>
        <fullName evidence="4">Glycosyltransferase sugar-binding region containing DXD motif-containing protein</fullName>
    </recommendedName>
</protein>
<evidence type="ECO:0008006" key="4">
    <source>
        <dbReference type="Google" id="ProtNLM"/>
    </source>
</evidence>
<dbReference type="InterPro" id="IPR029044">
    <property type="entry name" value="Nucleotide-diphossugar_trans"/>
</dbReference>
<dbReference type="PANTHER" id="PTHR32385">
    <property type="entry name" value="MANNOSYL PHOSPHORYLINOSITOL CERAMIDE SYNTHASE"/>
    <property type="match status" value="1"/>
</dbReference>
<organism evidence="2 3">
    <name type="scientific">Labrys miyagiensis</name>
    <dbReference type="NCBI Taxonomy" id="346912"/>
    <lineage>
        <taxon>Bacteria</taxon>
        <taxon>Pseudomonadati</taxon>
        <taxon>Pseudomonadota</taxon>
        <taxon>Alphaproteobacteria</taxon>
        <taxon>Hyphomicrobiales</taxon>
        <taxon>Xanthobacteraceae</taxon>
        <taxon>Labrys</taxon>
    </lineage>
</organism>
<dbReference type="Gene3D" id="3.90.550.20">
    <property type="match status" value="1"/>
</dbReference>
<dbReference type="InterPro" id="IPR007577">
    <property type="entry name" value="GlycoTrfase_DXD_sugar-bd_CS"/>
</dbReference>
<reference evidence="3" key="1">
    <citation type="journal article" date="2019" name="Int. J. Syst. Evol. Microbiol.">
        <title>The Global Catalogue of Microorganisms (GCM) 10K type strain sequencing project: providing services to taxonomists for standard genome sequencing and annotation.</title>
        <authorList>
            <consortium name="The Broad Institute Genomics Platform"/>
            <consortium name="The Broad Institute Genome Sequencing Center for Infectious Disease"/>
            <person name="Wu L."/>
            <person name="Ma J."/>
        </authorList>
    </citation>
    <scope>NUCLEOTIDE SEQUENCE [LARGE SCALE GENOMIC DNA]</scope>
    <source>
        <strain evidence="3">NBRC 101365</strain>
    </source>
</reference>
<dbReference type="Pfam" id="PF04488">
    <property type="entry name" value="Gly_transf_sug"/>
    <property type="match status" value="1"/>
</dbReference>
<dbReference type="PANTHER" id="PTHR32385:SF15">
    <property type="entry name" value="INOSITOL PHOSPHOCERAMIDE MANNOSYLTRANSFERASE 1"/>
    <property type="match status" value="1"/>
</dbReference>
<keyword evidence="1" id="KW-0808">Transferase</keyword>
<evidence type="ECO:0000313" key="2">
    <source>
        <dbReference type="EMBL" id="GLS17701.1"/>
    </source>
</evidence>
<dbReference type="Proteomes" id="UP001156882">
    <property type="component" value="Unassembled WGS sequence"/>
</dbReference>
<accession>A0ABQ6CBQ7</accession>
<dbReference type="RefSeq" id="WP_284310507.1">
    <property type="nucleotide sequence ID" value="NZ_BSPC01000005.1"/>
</dbReference>
<sequence>MPAQSFCQSTPIAYWDGLEKGHLRKFFDHWKACYPTFEILDDSHVVELLEEYFIDYVDVYKSIRIPAAKADIARYILLYARGGLYIDCNAGVRDIGEVRRLISKLDQVELILFDRLASVGPKRVDEHIFYNGIIMAQKGSGFMFECARQSLINYAWLKSKESTQGHVPYDIWGMSGPGLLTAIVTQPGSQGRQLKRGHERLILVLKEEDGPIVRGANRTYSSIGSGLHWSERQRREMLFHEGCLPFGAFVDARPCPRPKMARTGQHRPS</sequence>
<evidence type="ECO:0000256" key="1">
    <source>
        <dbReference type="ARBA" id="ARBA00022679"/>
    </source>
</evidence>
<proteinExistence type="predicted"/>